<dbReference type="GO" id="GO:0008081">
    <property type="term" value="F:phosphoric diester hydrolase activity"/>
    <property type="evidence" value="ECO:0007669"/>
    <property type="project" value="InterPro"/>
</dbReference>
<dbReference type="GO" id="GO:0006629">
    <property type="term" value="P:lipid metabolic process"/>
    <property type="evidence" value="ECO:0007669"/>
    <property type="project" value="InterPro"/>
</dbReference>
<dbReference type="Gene3D" id="3.20.20.190">
    <property type="entry name" value="Phosphatidylinositol (PI) phosphodiesterase"/>
    <property type="match status" value="1"/>
</dbReference>
<dbReference type="CDD" id="cd08556">
    <property type="entry name" value="GDPD"/>
    <property type="match status" value="1"/>
</dbReference>
<evidence type="ECO:0000313" key="3">
    <source>
        <dbReference type="Proteomes" id="UP000641588"/>
    </source>
</evidence>
<dbReference type="PROSITE" id="PS51704">
    <property type="entry name" value="GP_PDE"/>
    <property type="match status" value="1"/>
</dbReference>
<dbReference type="SUPFAM" id="SSF51695">
    <property type="entry name" value="PLC-like phosphodiesterases"/>
    <property type="match status" value="1"/>
</dbReference>
<dbReference type="PANTHER" id="PTHR46211:SF14">
    <property type="entry name" value="GLYCEROPHOSPHODIESTER PHOSPHODIESTERASE"/>
    <property type="match status" value="1"/>
</dbReference>
<dbReference type="InterPro" id="IPR030395">
    <property type="entry name" value="GP_PDE_dom"/>
</dbReference>
<sequence length="240" mass="27195">MGKPSFPKIAAHTGCGNTPDNTMESFMEGIRLGADIVEVDLRVGGDGTVVLLHDDSPYLHECTYEQLNQYEVRTKLSPLYENYEIVKLTDILEIVKQYDVKLNLDIKTPDTIEPTIKLVKQFNVVDQVYITGCSENITNRHPDIQVVFNTPKEFTTEERDNYSLYAVKVCEEVVLGRYYGLNMDYTTCRQEIVELAHASGLAVWVYTVNDPEAMIRFIRMGVDAITTKSVVELAELQKQG</sequence>
<protein>
    <submittedName>
        <fullName evidence="2">Glycerophosphodiester phosphodiesterase</fullName>
    </submittedName>
</protein>
<gene>
    <name evidence="2" type="ORF">GC093_21335</name>
</gene>
<evidence type="ECO:0000259" key="1">
    <source>
        <dbReference type="PROSITE" id="PS51704"/>
    </source>
</evidence>
<reference evidence="2" key="1">
    <citation type="submission" date="2019-10" db="EMBL/GenBank/DDBJ databases">
        <title>Description of Paenibacillus glebae sp. nov.</title>
        <authorList>
            <person name="Carlier A."/>
            <person name="Qi S."/>
        </authorList>
    </citation>
    <scope>NUCLEOTIDE SEQUENCE</scope>
    <source>
        <strain evidence="2">LMG 31456</strain>
    </source>
</reference>
<dbReference type="InterPro" id="IPR017946">
    <property type="entry name" value="PLC-like_Pdiesterase_TIM-brl"/>
</dbReference>
<dbReference type="PANTHER" id="PTHR46211">
    <property type="entry name" value="GLYCEROPHOSPHORYL DIESTER PHOSPHODIESTERASE"/>
    <property type="match status" value="1"/>
</dbReference>
<accession>A0A972GXS8</accession>
<keyword evidence="3" id="KW-1185">Reference proteome</keyword>
<proteinExistence type="predicted"/>
<dbReference type="AlphaFoldDB" id="A0A972GXS8"/>
<dbReference type="EMBL" id="WHOD01000080">
    <property type="protein sequence ID" value="NOU95747.1"/>
    <property type="molecule type" value="Genomic_DNA"/>
</dbReference>
<evidence type="ECO:0000313" key="2">
    <source>
        <dbReference type="EMBL" id="NOU95747.1"/>
    </source>
</evidence>
<name>A0A972GXS8_9BACL</name>
<dbReference type="Pfam" id="PF03009">
    <property type="entry name" value="GDPD"/>
    <property type="match status" value="1"/>
</dbReference>
<dbReference type="Proteomes" id="UP000641588">
    <property type="component" value="Unassembled WGS sequence"/>
</dbReference>
<organism evidence="2 3">
    <name type="scientific">Paenibacillus foliorum</name>
    <dbReference type="NCBI Taxonomy" id="2654974"/>
    <lineage>
        <taxon>Bacteria</taxon>
        <taxon>Bacillati</taxon>
        <taxon>Bacillota</taxon>
        <taxon>Bacilli</taxon>
        <taxon>Bacillales</taxon>
        <taxon>Paenibacillaceae</taxon>
        <taxon>Paenibacillus</taxon>
    </lineage>
</organism>
<dbReference type="RefSeq" id="WP_171653979.1">
    <property type="nucleotide sequence ID" value="NZ_WHOD01000080.1"/>
</dbReference>
<feature type="domain" description="GP-PDE" evidence="1">
    <location>
        <begin position="6"/>
        <end position="237"/>
    </location>
</feature>
<comment type="caution">
    <text evidence="2">The sequence shown here is derived from an EMBL/GenBank/DDBJ whole genome shotgun (WGS) entry which is preliminary data.</text>
</comment>